<gene>
    <name evidence="1" type="ORF">EZV62_027993</name>
</gene>
<dbReference type="Gene3D" id="1.10.510.10">
    <property type="entry name" value="Transferase(Phosphotransferase) domain 1"/>
    <property type="match status" value="2"/>
</dbReference>
<sequence length="355" mass="39298">MLAEGDIKNVVDPRLQGDFDVNSAWRAVEVAMACVSQTSAKRPTMNQVVIDLNESLAIEIACTKVGCETERSIKSMKGDIKNVVDPRLFDVNSTWRAVEVAMACVSQTSAKRPTMNQVVIDLNESLAIEIACTKVGCETEQGDIKNVVDPRLFDVNSTWRAVEVAMACVSQTSAKRPTMNQVVIDLNESLAIEIAHTKVGRETERSIKSMSLNLNYELPPLARYYKSNRLTEKSDVYSFGVVLLQIITSKPAIEKSEARTHIIEWVSFMLAKGDIKNIVDPRLQGDFDTNSVWRAVEVAMACVSQSSAKRPTMNQVVIDLNESLAIEIARTNVGHETESRSISLNLHSELLPLAR</sequence>
<dbReference type="PANTHER" id="PTHR45631:SF197">
    <property type="entry name" value="TYROSINE KINASE FAMILY PROTEIN"/>
    <property type="match status" value="1"/>
</dbReference>
<proteinExistence type="predicted"/>
<dbReference type="AlphaFoldDB" id="A0A5C7GPK1"/>
<evidence type="ECO:0000313" key="1">
    <source>
        <dbReference type="EMBL" id="TXG46513.1"/>
    </source>
</evidence>
<name>A0A5C7GPK1_9ROSI</name>
<dbReference type="PANTHER" id="PTHR45631">
    <property type="entry name" value="OS07G0107800 PROTEIN-RELATED"/>
    <property type="match status" value="1"/>
</dbReference>
<dbReference type="InterPro" id="IPR011009">
    <property type="entry name" value="Kinase-like_dom_sf"/>
</dbReference>
<accession>A0A5C7GPK1</accession>
<reference evidence="2" key="1">
    <citation type="journal article" date="2019" name="Gigascience">
        <title>De novo genome assembly of the endangered Acer yangbiense, a plant species with extremely small populations endemic to Yunnan Province, China.</title>
        <authorList>
            <person name="Yang J."/>
            <person name="Wariss H.M."/>
            <person name="Tao L."/>
            <person name="Zhang R."/>
            <person name="Yun Q."/>
            <person name="Hollingsworth P."/>
            <person name="Dao Z."/>
            <person name="Luo G."/>
            <person name="Guo H."/>
            <person name="Ma Y."/>
            <person name="Sun W."/>
        </authorList>
    </citation>
    <scope>NUCLEOTIDE SEQUENCE [LARGE SCALE GENOMIC DNA]</scope>
    <source>
        <strain evidence="2">cv. Malutang</strain>
    </source>
</reference>
<evidence type="ECO:0000313" key="2">
    <source>
        <dbReference type="Proteomes" id="UP000323000"/>
    </source>
</evidence>
<protein>
    <submittedName>
        <fullName evidence="1">Uncharacterized protein</fullName>
    </submittedName>
</protein>
<keyword evidence="2" id="KW-1185">Reference proteome</keyword>
<organism evidence="1 2">
    <name type="scientific">Acer yangbiense</name>
    <dbReference type="NCBI Taxonomy" id="1000413"/>
    <lineage>
        <taxon>Eukaryota</taxon>
        <taxon>Viridiplantae</taxon>
        <taxon>Streptophyta</taxon>
        <taxon>Embryophyta</taxon>
        <taxon>Tracheophyta</taxon>
        <taxon>Spermatophyta</taxon>
        <taxon>Magnoliopsida</taxon>
        <taxon>eudicotyledons</taxon>
        <taxon>Gunneridae</taxon>
        <taxon>Pentapetalae</taxon>
        <taxon>rosids</taxon>
        <taxon>malvids</taxon>
        <taxon>Sapindales</taxon>
        <taxon>Sapindaceae</taxon>
        <taxon>Hippocastanoideae</taxon>
        <taxon>Acereae</taxon>
        <taxon>Acer</taxon>
    </lineage>
</organism>
<comment type="caution">
    <text evidence="1">The sequence shown here is derived from an EMBL/GenBank/DDBJ whole genome shotgun (WGS) entry which is preliminary data.</text>
</comment>
<dbReference type="OrthoDB" id="2013020at2759"/>
<dbReference type="Proteomes" id="UP000323000">
    <property type="component" value="Unassembled WGS sequence"/>
</dbReference>
<dbReference type="EMBL" id="VAHF01000093">
    <property type="protein sequence ID" value="TXG46513.1"/>
    <property type="molecule type" value="Genomic_DNA"/>
</dbReference>
<dbReference type="SUPFAM" id="SSF56112">
    <property type="entry name" value="Protein kinase-like (PK-like)"/>
    <property type="match status" value="1"/>
</dbReference>